<gene>
    <name evidence="1" type="ORF">C7H61_03615</name>
</gene>
<dbReference type="AlphaFoldDB" id="A0A2T1NI82"/>
<dbReference type="PROSITE" id="PS51257">
    <property type="entry name" value="PROKAR_LIPOPROTEIN"/>
    <property type="match status" value="1"/>
</dbReference>
<protein>
    <recommendedName>
        <fullName evidence="3">DUF4270 domain-containing protein</fullName>
    </recommendedName>
</protein>
<sequence>MKKYISKAFQPLAILGLIALVTVGCDRDYLNVDSDIRGVQNFETNRKVFPFVSYTKKSNPIQTNGLPNNLLGVYHDDMQPYGATEASIITQVLPTNLSPDFGVNPTLQSVKLYIPYYSEIESTDDDGVSTYTLDSVFGNQSATFKLSIYRSNYLLRDLDPASDFEDQQLYYSNIFETIDVNSQTLELLYENNDFSISNSTHSITNEDDETEVLAPGIYVDLFNDSNANIINLSDWGNLFFPYQDSEELSNNSSFYNYFRGLIFKVEDNTGDGSMAMLNLSDANANITLEYNYYDEDDVDQEELLTGQYTLDFTGIKANNFNNLYTTPTDGDATLGDDNLYLKGMNGNFSVIKLFEGTVQDESGSDVPALEYFKEKNEKWLINEADLIFYVNQDLVNNQSSSNDVESERIMLYDLKNNVPIIDYYFDASSNFLNPINSKIIYAPRLERDEDENGIRYKFRLTEHVKNILISDSTNLDLGIFVSTNVNNISTSRIINTTEEDMINFVPSSSTISPKGTVLYGSKESVPEENRATFEIYYTETEN</sequence>
<dbReference type="InterPro" id="IPR025366">
    <property type="entry name" value="DUF4270"/>
</dbReference>
<dbReference type="Proteomes" id="UP000238430">
    <property type="component" value="Unassembled WGS sequence"/>
</dbReference>
<dbReference type="RefSeq" id="WP_106677209.1">
    <property type="nucleotide sequence ID" value="NZ_JACHWV010000005.1"/>
</dbReference>
<dbReference type="EMBL" id="PXOT01000018">
    <property type="protein sequence ID" value="PSG92542.1"/>
    <property type="molecule type" value="Genomic_DNA"/>
</dbReference>
<reference evidence="1 2" key="1">
    <citation type="submission" date="2018-03" db="EMBL/GenBank/DDBJ databases">
        <title>Mesoflavibacter sp. HG37 and Mesoflavibacter sp. HG96 sp.nov., two marine bacteria isolated from seawater of Western Pacific Ocean.</title>
        <authorList>
            <person name="Cheng H."/>
            <person name="Wu Y.-H."/>
            <person name="Guo L.-L."/>
            <person name="Xu X.-W."/>
        </authorList>
    </citation>
    <scope>NUCLEOTIDE SEQUENCE [LARGE SCALE GENOMIC DNA]</scope>
    <source>
        <strain evidence="1 2">KCTC 42117</strain>
    </source>
</reference>
<evidence type="ECO:0000313" key="1">
    <source>
        <dbReference type="EMBL" id="PSG92542.1"/>
    </source>
</evidence>
<accession>A0A2T1NI82</accession>
<dbReference type="OrthoDB" id="1466062at2"/>
<organism evidence="1 2">
    <name type="scientific">Mesoflavibacter zeaxanthinifaciens subsp. sabulilitoris</name>
    <dbReference type="NCBI Taxonomy" id="1520893"/>
    <lineage>
        <taxon>Bacteria</taxon>
        <taxon>Pseudomonadati</taxon>
        <taxon>Bacteroidota</taxon>
        <taxon>Flavobacteriia</taxon>
        <taxon>Flavobacteriales</taxon>
        <taxon>Flavobacteriaceae</taxon>
        <taxon>Mesoflavibacter</taxon>
    </lineage>
</organism>
<keyword evidence="2" id="KW-1185">Reference proteome</keyword>
<evidence type="ECO:0000313" key="2">
    <source>
        <dbReference type="Proteomes" id="UP000238430"/>
    </source>
</evidence>
<proteinExistence type="predicted"/>
<name>A0A2T1NI82_9FLAO</name>
<evidence type="ECO:0008006" key="3">
    <source>
        <dbReference type="Google" id="ProtNLM"/>
    </source>
</evidence>
<comment type="caution">
    <text evidence="1">The sequence shown here is derived from an EMBL/GenBank/DDBJ whole genome shotgun (WGS) entry which is preliminary data.</text>
</comment>
<dbReference type="Pfam" id="PF14092">
    <property type="entry name" value="DUF4270"/>
    <property type="match status" value="1"/>
</dbReference>